<reference evidence="3" key="1">
    <citation type="journal article" date="2017" name="Genome Biol.">
        <title>Comparative genomics reveals high biological diversity and specific adaptations in the industrially and medically important fungal genus Aspergillus.</title>
        <authorList>
            <person name="de Vries R.P."/>
            <person name="Riley R."/>
            <person name="Wiebenga A."/>
            <person name="Aguilar-Osorio G."/>
            <person name="Amillis S."/>
            <person name="Uchima C.A."/>
            <person name="Anderluh G."/>
            <person name="Asadollahi M."/>
            <person name="Askin M."/>
            <person name="Barry K."/>
            <person name="Battaglia E."/>
            <person name="Bayram O."/>
            <person name="Benocci T."/>
            <person name="Braus-Stromeyer S.A."/>
            <person name="Caldana C."/>
            <person name="Canovas D."/>
            <person name="Cerqueira G.C."/>
            <person name="Chen F."/>
            <person name="Chen W."/>
            <person name="Choi C."/>
            <person name="Clum A."/>
            <person name="Dos Santos R.A."/>
            <person name="Damasio A.R."/>
            <person name="Diallinas G."/>
            <person name="Emri T."/>
            <person name="Fekete E."/>
            <person name="Flipphi M."/>
            <person name="Freyberg S."/>
            <person name="Gallo A."/>
            <person name="Gournas C."/>
            <person name="Habgood R."/>
            <person name="Hainaut M."/>
            <person name="Harispe M.L."/>
            <person name="Henrissat B."/>
            <person name="Hilden K.S."/>
            <person name="Hope R."/>
            <person name="Hossain A."/>
            <person name="Karabika E."/>
            <person name="Karaffa L."/>
            <person name="Karanyi Z."/>
            <person name="Krasevec N."/>
            <person name="Kuo A."/>
            <person name="Kusch H."/>
            <person name="LaButti K."/>
            <person name="Lagendijk E.L."/>
            <person name="Lapidus A."/>
            <person name="Levasseur A."/>
            <person name="Lindquist E."/>
            <person name="Lipzen A."/>
            <person name="Logrieco A.F."/>
            <person name="MacCabe A."/>
            <person name="Maekelae M.R."/>
            <person name="Malavazi I."/>
            <person name="Melin P."/>
            <person name="Meyer V."/>
            <person name="Mielnichuk N."/>
            <person name="Miskei M."/>
            <person name="Molnar A.P."/>
            <person name="Mule G."/>
            <person name="Ngan C.Y."/>
            <person name="Orejas M."/>
            <person name="Orosz E."/>
            <person name="Ouedraogo J.P."/>
            <person name="Overkamp K.M."/>
            <person name="Park H.-S."/>
            <person name="Perrone G."/>
            <person name="Piumi F."/>
            <person name="Punt P.J."/>
            <person name="Ram A.F."/>
            <person name="Ramon A."/>
            <person name="Rauscher S."/>
            <person name="Record E."/>
            <person name="Riano-Pachon D.M."/>
            <person name="Robert V."/>
            <person name="Roehrig J."/>
            <person name="Ruller R."/>
            <person name="Salamov A."/>
            <person name="Salih N.S."/>
            <person name="Samson R.A."/>
            <person name="Sandor E."/>
            <person name="Sanguinetti M."/>
            <person name="Schuetze T."/>
            <person name="Sepcic K."/>
            <person name="Shelest E."/>
            <person name="Sherlock G."/>
            <person name="Sophianopoulou V."/>
            <person name="Squina F.M."/>
            <person name="Sun H."/>
            <person name="Susca A."/>
            <person name="Todd R.B."/>
            <person name="Tsang A."/>
            <person name="Unkles S.E."/>
            <person name="van de Wiele N."/>
            <person name="van Rossen-Uffink D."/>
            <person name="Oliveira J.V."/>
            <person name="Vesth T.C."/>
            <person name="Visser J."/>
            <person name="Yu J.-H."/>
            <person name="Zhou M."/>
            <person name="Andersen M.R."/>
            <person name="Archer D.B."/>
            <person name="Baker S.E."/>
            <person name="Benoit I."/>
            <person name="Brakhage A.A."/>
            <person name="Braus G.H."/>
            <person name="Fischer R."/>
            <person name="Frisvad J.C."/>
            <person name="Goldman G.H."/>
            <person name="Houbraken J."/>
            <person name="Oakley B."/>
            <person name="Pocsi I."/>
            <person name="Scazzocchio C."/>
            <person name="Seiboth B."/>
            <person name="vanKuyk P.A."/>
            <person name="Wortman J."/>
            <person name="Dyer P.S."/>
            <person name="Grigoriev I.V."/>
        </authorList>
    </citation>
    <scope>NUCLEOTIDE SEQUENCE [LARGE SCALE GENOMIC DNA]</scope>
    <source>
        <strain evidence="3">CBS 101740 / IMI 381727 / IBT 21946</strain>
    </source>
</reference>
<proteinExistence type="predicted"/>
<keyword evidence="3" id="KW-1185">Reference proteome</keyword>
<dbReference type="RefSeq" id="XP_067480483.1">
    <property type="nucleotide sequence ID" value="XM_067624449.1"/>
</dbReference>
<dbReference type="GeneID" id="93576937"/>
<dbReference type="VEuPathDB" id="FungiDB:ASPBRDRAFT_40893"/>
<dbReference type="EMBL" id="KV878682">
    <property type="protein sequence ID" value="OJJ73235.1"/>
    <property type="molecule type" value="Genomic_DNA"/>
</dbReference>
<organism evidence="2 3">
    <name type="scientific">Aspergillus brasiliensis (strain CBS 101740 / IMI 381727 / IBT 21946)</name>
    <dbReference type="NCBI Taxonomy" id="767769"/>
    <lineage>
        <taxon>Eukaryota</taxon>
        <taxon>Fungi</taxon>
        <taxon>Dikarya</taxon>
        <taxon>Ascomycota</taxon>
        <taxon>Pezizomycotina</taxon>
        <taxon>Eurotiomycetes</taxon>
        <taxon>Eurotiomycetidae</taxon>
        <taxon>Eurotiales</taxon>
        <taxon>Aspergillaceae</taxon>
        <taxon>Aspergillus</taxon>
        <taxon>Aspergillus subgen. Circumdati</taxon>
    </lineage>
</organism>
<keyword evidence="1" id="KW-0812">Transmembrane</keyword>
<sequence>MRFPLTFDLLSHWLLVLVVVVSPLLAQVAIFIHFPLGLSQSLLNYSSWLICYRLSFLGSVPSIDNLLHVEQPEICARYERNPHTTELKIERNCETPDGV</sequence>
<keyword evidence="1" id="KW-0472">Membrane</keyword>
<name>A0A1L9UNF3_ASPBC</name>
<gene>
    <name evidence="2" type="ORF">ASPBRDRAFT_40893</name>
</gene>
<evidence type="ECO:0000313" key="3">
    <source>
        <dbReference type="Proteomes" id="UP000184499"/>
    </source>
</evidence>
<feature type="transmembrane region" description="Helical" evidence="1">
    <location>
        <begin position="12"/>
        <end position="34"/>
    </location>
</feature>
<accession>A0A1L9UNF3</accession>
<evidence type="ECO:0000256" key="1">
    <source>
        <dbReference type="SAM" id="Phobius"/>
    </source>
</evidence>
<dbReference type="Proteomes" id="UP000184499">
    <property type="component" value="Unassembled WGS sequence"/>
</dbReference>
<dbReference type="AlphaFoldDB" id="A0A1L9UNF3"/>
<keyword evidence="1" id="KW-1133">Transmembrane helix</keyword>
<evidence type="ECO:0000313" key="2">
    <source>
        <dbReference type="EMBL" id="OJJ73235.1"/>
    </source>
</evidence>
<protein>
    <submittedName>
        <fullName evidence="2">Uncharacterized protein</fullName>
    </submittedName>
</protein>